<proteinExistence type="predicted"/>
<dbReference type="EMBL" id="AAOF01000001">
    <property type="protein sequence ID" value="EAR23125.1"/>
    <property type="molecule type" value="Genomic_DNA"/>
</dbReference>
<keyword evidence="4" id="KW-1185">Reference proteome</keyword>
<dbReference type="InterPro" id="IPR029052">
    <property type="entry name" value="Metallo-depent_PP-like"/>
</dbReference>
<keyword evidence="1" id="KW-0378">Hydrolase</keyword>
<name>A4BLD7_9GAMM</name>
<evidence type="ECO:0000313" key="4">
    <source>
        <dbReference type="Proteomes" id="UP000003374"/>
    </source>
</evidence>
<dbReference type="InterPro" id="IPR004843">
    <property type="entry name" value="Calcineurin-like_PHP"/>
</dbReference>
<dbReference type="CDD" id="cd00840">
    <property type="entry name" value="MPP_Mre11_N"/>
    <property type="match status" value="1"/>
</dbReference>
<dbReference type="GO" id="GO:0016787">
    <property type="term" value="F:hydrolase activity"/>
    <property type="evidence" value="ECO:0007669"/>
    <property type="project" value="UniProtKB-KW"/>
</dbReference>
<dbReference type="Gene3D" id="3.60.21.10">
    <property type="match status" value="1"/>
</dbReference>
<evidence type="ECO:0000259" key="2">
    <source>
        <dbReference type="Pfam" id="PF00149"/>
    </source>
</evidence>
<gene>
    <name evidence="3" type="ORF">NB231_14933</name>
</gene>
<comment type="caution">
    <text evidence="3">The sequence shown here is derived from an EMBL/GenBank/DDBJ whole genome shotgun (WGS) entry which is preliminary data.</text>
</comment>
<dbReference type="Pfam" id="PF00149">
    <property type="entry name" value="Metallophos"/>
    <property type="match status" value="1"/>
</dbReference>
<dbReference type="PIRSF" id="PIRSF033091">
    <property type="entry name" value="Pesterase_YhaO"/>
    <property type="match status" value="1"/>
</dbReference>
<protein>
    <submittedName>
        <fullName evidence="3">Metallophosphoesterase</fullName>
    </submittedName>
</protein>
<organism evidence="3 4">
    <name type="scientific">Nitrococcus mobilis Nb-231</name>
    <dbReference type="NCBI Taxonomy" id="314278"/>
    <lineage>
        <taxon>Bacteria</taxon>
        <taxon>Pseudomonadati</taxon>
        <taxon>Pseudomonadota</taxon>
        <taxon>Gammaproteobacteria</taxon>
        <taxon>Chromatiales</taxon>
        <taxon>Ectothiorhodospiraceae</taxon>
        <taxon>Nitrococcus</taxon>
    </lineage>
</organism>
<dbReference type="eggNOG" id="COG0420">
    <property type="taxonomic scope" value="Bacteria"/>
</dbReference>
<reference evidence="3 4" key="1">
    <citation type="submission" date="2006-02" db="EMBL/GenBank/DDBJ databases">
        <authorList>
            <person name="Waterbury J."/>
            <person name="Ferriera S."/>
            <person name="Johnson J."/>
            <person name="Kravitz S."/>
            <person name="Halpern A."/>
            <person name="Remington K."/>
            <person name="Beeson K."/>
            <person name="Tran B."/>
            <person name="Rogers Y.-H."/>
            <person name="Friedman R."/>
            <person name="Venter J.C."/>
        </authorList>
    </citation>
    <scope>NUCLEOTIDE SEQUENCE [LARGE SCALE GENOMIC DNA]</scope>
    <source>
        <strain evidence="3 4">Nb-231</strain>
    </source>
</reference>
<dbReference type="PANTHER" id="PTHR30337:SF7">
    <property type="entry name" value="PHOSPHOESTERASE"/>
    <property type="match status" value="1"/>
</dbReference>
<dbReference type="InterPro" id="IPR014576">
    <property type="entry name" value="Pesterase_YhaO"/>
</dbReference>
<dbReference type="Proteomes" id="UP000003374">
    <property type="component" value="Unassembled WGS sequence"/>
</dbReference>
<dbReference type="STRING" id="314278.NB231_14933"/>
<dbReference type="SUPFAM" id="SSF56300">
    <property type="entry name" value="Metallo-dependent phosphatases"/>
    <property type="match status" value="1"/>
</dbReference>
<dbReference type="InterPro" id="IPR041796">
    <property type="entry name" value="Mre11_N"/>
</dbReference>
<dbReference type="PANTHER" id="PTHR30337">
    <property type="entry name" value="COMPONENT OF ATP-DEPENDENT DSDNA EXONUCLEASE"/>
    <property type="match status" value="1"/>
</dbReference>
<evidence type="ECO:0000256" key="1">
    <source>
        <dbReference type="ARBA" id="ARBA00022801"/>
    </source>
</evidence>
<sequence length="397" mass="43560">MEQIRSATRVAFDNLISQAIEEEVSFVIIAGDLYDGDWRDFQTGLFFSHQMGRLGKVGIEVFLLYGNHDAESQITKRLSLPENVKVFPSRNPGTFALDELSVVLHGQSFRQRDVTENLVPQYPDPVEGMFNIGVLHTALGGLGGHENYAPCSLDDLVAKGYDYWALGHVHNGQILHEHPHVVFPGNIQGRHIRETGPKGAQLVTVEDRQIAEFTSLFPDVARWARLPVSVEKCARTADVIDRVRQAIEEAVSSEADGRLLACRIELRGQTSLHAELLVSMDHLLAEARSAALSIGADAAWIEKLVVATEPALDHKAAAGRQDALGELQRMIGEAGSDEGLVGKLEADIAEMVRKLPLDLRKDVEDPVLRSAMEGDYAALIAHVADYLNGRLIAGERS</sequence>
<dbReference type="HOGENOM" id="CLU_026621_4_0_6"/>
<accession>A4BLD7</accession>
<dbReference type="AlphaFoldDB" id="A4BLD7"/>
<evidence type="ECO:0000313" key="3">
    <source>
        <dbReference type="EMBL" id="EAR23125.1"/>
    </source>
</evidence>
<dbReference type="InterPro" id="IPR050535">
    <property type="entry name" value="DNA_Repair-Maintenance_Comp"/>
</dbReference>
<feature type="domain" description="Calcineurin-like phosphoesterase" evidence="2">
    <location>
        <begin position="11"/>
        <end position="171"/>
    </location>
</feature>